<protein>
    <submittedName>
        <fullName evidence="2">Uncharacterized protein</fullName>
    </submittedName>
</protein>
<feature type="region of interest" description="Disordered" evidence="1">
    <location>
        <begin position="963"/>
        <end position="1058"/>
    </location>
</feature>
<sequence length="1071" mass="120139">MGEDEDDVYEHFTGVPISHDYAPYGNKTVSTASPIEHVLSYGFQSCYLDILDNLPRLRLSSSQLKMVLWIMKECGARDVPSFNEFRSMQTHIRKLVGVRSDLHKSDLGNNFYVNDIRDLIAKDFANPEVAPHINKYPEDVDGGPLSEIWQMKDGRWHNIPLDTLPPSILVQSLRYYIHEVAELKDGRWIIPVLWIKSKGTMYVDCRVAERTVSALFVLAPPVEFSIAGRIRCLFCSSESDQSSVRRPESQPRTSRAAKKIPNEFRKIDNGEDLFTVWVPVWMDDVSGARSKQYQKHLNSYAANANLPGQLLQQEYNVKFVSTSPHASALEQLKVVVSQVKSTHTKPIRTYDADAKRPCSCRLFVPDAPADNPQQAEEASHIGHQGNYFCRRCKVGGTAEERESCNGYHAYYEAGQPRNVEEIRNLVLEQIRVASYGVGTHVDHLQKSTGMKDKIAQHWIDILIDKAREMQAESPSRNVDEISSELLRWLPTQTDQPYNPLLDLALFDPSQDTLVEILHTILLGDEKYVWYDLHHNWTDAQRDLFTLRLQSTDLDGLRLPPIRAAYMMQYRNGLIGKHFKTLMQTTIFHIQDIATPAQFQLVRALGELGPMVWLPVIEDLDQYLEDLEILIGNVLDAFADMDPARILIKLKLHMLTHLPQDIRRRGPAVGFATEIFECFNAIFRLCSVLSNHQAPSRDIAIKFADLDSVKHILSGGYWLQDGGWVCGGKDVQRILRSNPIIQRHLGWAPPPSWTSGLVKALAQKKQLKRNALTADEALLSGAENPLNLPVLGSESGINWMDAVNVMSVTGDCCRVGSWGVLQLPVVGRISKILLPKGGRSAQGILVVTQFKVGEKLHPHYHMPVLLPAAGRRFIVPSNSIQFTFNVQHDCRACGCSATGTSRRMQERVISDAIVHSVVHTEDTRFIINTHAFHNAGLLRKFLPIALTKPRQLFADRRERHDELASTLTVTQKEKRAATQAKAAATREKNKAARERAAAGPAAQQTELQAVAPASQTAAAAAAQVTQAEPRPVHAEPSRTVMVPGTGAHGGEMENGRPPKRTRTEFEFVHYNI</sequence>
<accession>A0AAD7FVH2</accession>
<dbReference type="PANTHER" id="PTHR31912">
    <property type="entry name" value="IP13529P"/>
    <property type="match status" value="1"/>
</dbReference>
<name>A0AAD7FVH2_9AGAR</name>
<keyword evidence="3" id="KW-1185">Reference proteome</keyword>
<organism evidence="2 3">
    <name type="scientific">Roridomyces roridus</name>
    <dbReference type="NCBI Taxonomy" id="1738132"/>
    <lineage>
        <taxon>Eukaryota</taxon>
        <taxon>Fungi</taxon>
        <taxon>Dikarya</taxon>
        <taxon>Basidiomycota</taxon>
        <taxon>Agaricomycotina</taxon>
        <taxon>Agaricomycetes</taxon>
        <taxon>Agaricomycetidae</taxon>
        <taxon>Agaricales</taxon>
        <taxon>Marasmiineae</taxon>
        <taxon>Mycenaceae</taxon>
        <taxon>Roridomyces</taxon>
    </lineage>
</organism>
<dbReference type="EMBL" id="JARKIF010000003">
    <property type="protein sequence ID" value="KAJ7644882.1"/>
    <property type="molecule type" value="Genomic_DNA"/>
</dbReference>
<gene>
    <name evidence="2" type="ORF">FB45DRAFT_735642</name>
</gene>
<proteinExistence type="predicted"/>
<comment type="caution">
    <text evidence="2">The sequence shown here is derived from an EMBL/GenBank/DDBJ whole genome shotgun (WGS) entry which is preliminary data.</text>
</comment>
<dbReference type="Proteomes" id="UP001221142">
    <property type="component" value="Unassembled WGS sequence"/>
</dbReference>
<dbReference type="AlphaFoldDB" id="A0AAD7FVH2"/>
<feature type="compositionally biased region" description="Low complexity" evidence="1">
    <location>
        <begin position="996"/>
        <end position="1026"/>
    </location>
</feature>
<evidence type="ECO:0000313" key="3">
    <source>
        <dbReference type="Proteomes" id="UP001221142"/>
    </source>
</evidence>
<evidence type="ECO:0000313" key="2">
    <source>
        <dbReference type="EMBL" id="KAJ7644882.1"/>
    </source>
</evidence>
<reference evidence="2" key="1">
    <citation type="submission" date="2023-03" db="EMBL/GenBank/DDBJ databases">
        <title>Massive genome expansion in bonnet fungi (Mycena s.s.) driven by repeated elements and novel gene families across ecological guilds.</title>
        <authorList>
            <consortium name="Lawrence Berkeley National Laboratory"/>
            <person name="Harder C.B."/>
            <person name="Miyauchi S."/>
            <person name="Viragh M."/>
            <person name="Kuo A."/>
            <person name="Thoen E."/>
            <person name="Andreopoulos B."/>
            <person name="Lu D."/>
            <person name="Skrede I."/>
            <person name="Drula E."/>
            <person name="Henrissat B."/>
            <person name="Morin E."/>
            <person name="Kohler A."/>
            <person name="Barry K."/>
            <person name="LaButti K."/>
            <person name="Morin E."/>
            <person name="Salamov A."/>
            <person name="Lipzen A."/>
            <person name="Mereny Z."/>
            <person name="Hegedus B."/>
            <person name="Baldrian P."/>
            <person name="Stursova M."/>
            <person name="Weitz H."/>
            <person name="Taylor A."/>
            <person name="Grigoriev I.V."/>
            <person name="Nagy L.G."/>
            <person name="Martin F."/>
            <person name="Kauserud H."/>
        </authorList>
    </citation>
    <scope>NUCLEOTIDE SEQUENCE</scope>
    <source>
        <strain evidence="2">9284</strain>
    </source>
</reference>
<feature type="compositionally biased region" description="Basic and acidic residues" evidence="1">
    <location>
        <begin position="1049"/>
        <end position="1058"/>
    </location>
</feature>
<feature type="compositionally biased region" description="Basic and acidic residues" evidence="1">
    <location>
        <begin position="983"/>
        <end position="995"/>
    </location>
</feature>
<evidence type="ECO:0000256" key="1">
    <source>
        <dbReference type="SAM" id="MobiDB-lite"/>
    </source>
</evidence>
<dbReference type="PANTHER" id="PTHR31912:SF34">
    <property type="entry name" value="NOTOCHORD-RELATED PROTEIN"/>
    <property type="match status" value="1"/>
</dbReference>